<dbReference type="EMBL" id="MCFJ01000029">
    <property type="protein sequence ID" value="ORY55091.1"/>
    <property type="molecule type" value="Genomic_DNA"/>
</dbReference>
<name>A0A1Y2D725_9PEZI</name>
<evidence type="ECO:0000256" key="1">
    <source>
        <dbReference type="SAM" id="MobiDB-lite"/>
    </source>
</evidence>
<dbReference type="RefSeq" id="XP_040709459.1">
    <property type="nucleotide sequence ID" value="XM_040853525.1"/>
</dbReference>
<dbReference type="AlphaFoldDB" id="A0A1Y2D725"/>
<feature type="region of interest" description="Disordered" evidence="1">
    <location>
        <begin position="110"/>
        <end position="132"/>
    </location>
</feature>
<dbReference type="Proteomes" id="UP000193689">
    <property type="component" value="Unassembled WGS sequence"/>
</dbReference>
<feature type="signal peptide" evidence="2">
    <location>
        <begin position="1"/>
        <end position="29"/>
    </location>
</feature>
<keyword evidence="4" id="KW-1185">Reference proteome</keyword>
<comment type="caution">
    <text evidence="3">The sequence shown here is derived from an EMBL/GenBank/DDBJ whole genome shotgun (WGS) entry which is preliminary data.</text>
</comment>
<protein>
    <recommendedName>
        <fullName evidence="5">Secreted protein</fullName>
    </recommendedName>
</protein>
<accession>A0A1Y2D725</accession>
<feature type="chain" id="PRO_5012033658" description="Secreted protein" evidence="2">
    <location>
        <begin position="30"/>
        <end position="132"/>
    </location>
</feature>
<evidence type="ECO:0008006" key="5">
    <source>
        <dbReference type="Google" id="ProtNLM"/>
    </source>
</evidence>
<organism evidence="3 4">
    <name type="scientific">Pseudomassariella vexata</name>
    <dbReference type="NCBI Taxonomy" id="1141098"/>
    <lineage>
        <taxon>Eukaryota</taxon>
        <taxon>Fungi</taxon>
        <taxon>Dikarya</taxon>
        <taxon>Ascomycota</taxon>
        <taxon>Pezizomycotina</taxon>
        <taxon>Sordariomycetes</taxon>
        <taxon>Xylariomycetidae</taxon>
        <taxon>Amphisphaeriales</taxon>
        <taxon>Pseudomassariaceae</taxon>
        <taxon>Pseudomassariella</taxon>
    </lineage>
</organism>
<sequence>MRFFWSRPRFQLSSFFFLALSTMSPHCSAFCTNRRPKPYQPFPSPLSRAAWLVVLLCGNKVKKDENNPSNPHHLLLSFISIMRPIHIHSRCLSYMPRKCPAVCRDIMKSMSGEEKKPKKNRGFPEKNEFETS</sequence>
<evidence type="ECO:0000313" key="4">
    <source>
        <dbReference type="Proteomes" id="UP000193689"/>
    </source>
</evidence>
<proteinExistence type="predicted"/>
<keyword evidence="2" id="KW-0732">Signal</keyword>
<dbReference type="InParanoid" id="A0A1Y2D725"/>
<reference evidence="3 4" key="1">
    <citation type="submission" date="2016-07" db="EMBL/GenBank/DDBJ databases">
        <title>Pervasive Adenine N6-methylation of Active Genes in Fungi.</title>
        <authorList>
            <consortium name="DOE Joint Genome Institute"/>
            <person name="Mondo S.J."/>
            <person name="Dannebaum R.O."/>
            <person name="Kuo R.C."/>
            <person name="Labutti K."/>
            <person name="Haridas S."/>
            <person name="Kuo A."/>
            <person name="Salamov A."/>
            <person name="Ahrendt S.R."/>
            <person name="Lipzen A."/>
            <person name="Sullivan W."/>
            <person name="Andreopoulos W.B."/>
            <person name="Clum A."/>
            <person name="Lindquist E."/>
            <person name="Daum C."/>
            <person name="Ramamoorthy G.K."/>
            <person name="Gryganskyi A."/>
            <person name="Culley D."/>
            <person name="Magnuson J.K."/>
            <person name="James T.Y."/>
            <person name="O'Malley M.A."/>
            <person name="Stajich J.E."/>
            <person name="Spatafora J.W."/>
            <person name="Visel A."/>
            <person name="Grigoriev I.V."/>
        </authorList>
    </citation>
    <scope>NUCLEOTIDE SEQUENCE [LARGE SCALE GENOMIC DNA]</scope>
    <source>
        <strain evidence="3 4">CBS 129021</strain>
    </source>
</reference>
<evidence type="ECO:0000256" key="2">
    <source>
        <dbReference type="SAM" id="SignalP"/>
    </source>
</evidence>
<evidence type="ECO:0000313" key="3">
    <source>
        <dbReference type="EMBL" id="ORY55091.1"/>
    </source>
</evidence>
<dbReference type="GeneID" id="63769737"/>
<gene>
    <name evidence="3" type="ORF">BCR38DRAFT_127269</name>
</gene>